<accession>A0A261QWN3</accession>
<dbReference type="Pfam" id="PF22451">
    <property type="entry name" value="NirdL-like_HTH"/>
    <property type="match status" value="1"/>
</dbReference>
<dbReference type="Gene3D" id="1.10.10.10">
    <property type="entry name" value="Winged helix-like DNA-binding domain superfamily/Winged helix DNA-binding domain"/>
    <property type="match status" value="1"/>
</dbReference>
<dbReference type="EC" id="4.1.1.111" evidence="4"/>
<dbReference type="InterPro" id="IPR053953">
    <property type="entry name" value="NirdL-like_HTH"/>
</dbReference>
<organism evidence="8 9">
    <name type="scientific">Bordetella genomosp. 7</name>
    <dbReference type="NCBI Taxonomy" id="1416805"/>
    <lineage>
        <taxon>Bacteria</taxon>
        <taxon>Pseudomonadati</taxon>
        <taxon>Pseudomonadota</taxon>
        <taxon>Betaproteobacteria</taxon>
        <taxon>Burkholderiales</taxon>
        <taxon>Alcaligenaceae</taxon>
        <taxon>Bordetella</taxon>
    </lineage>
</organism>
<dbReference type="RefSeq" id="WP_026638859.1">
    <property type="nucleotide sequence ID" value="NZ_NEVI01000019.1"/>
</dbReference>
<proteinExistence type="inferred from homology"/>
<dbReference type="PANTHER" id="PTHR43413">
    <property type="entry name" value="TRANSCRIPTIONAL REGULATOR, ASNC FAMILY"/>
    <property type="match status" value="1"/>
</dbReference>
<feature type="domain" description="Siroheme decarboxylase AsnC-like ligand binding" evidence="6">
    <location>
        <begin position="67"/>
        <end position="139"/>
    </location>
</feature>
<keyword evidence="9" id="KW-1185">Reference proteome</keyword>
<dbReference type="PANTHER" id="PTHR43413:SF1">
    <property type="entry name" value="SIROHEME DECARBOXYLASE NIRL SUBUNIT"/>
    <property type="match status" value="1"/>
</dbReference>
<sequence length="147" mass="16575">MDEFDRRLLNVLQRGLPLVPQPWEALARELGAPASVLRARVRQWLDNGTLTRFGPMFDIEPLGGAFTLAALCVPSSRIDEVAGVLAHMPEVAHNYLRDHVWNMWFVLACESQPDVARAIDRIEQRTGLAVLNLPKEKTYHVGLHFPV</sequence>
<dbReference type="SMART" id="SM00344">
    <property type="entry name" value="HTH_ASNC"/>
    <property type="match status" value="1"/>
</dbReference>
<comment type="pathway">
    <text evidence="2">Porphyrin-containing compound metabolism.</text>
</comment>
<name>A0A261QWN3_9BORD</name>
<dbReference type="InterPro" id="IPR040523">
    <property type="entry name" value="AsnC_trans_reg2"/>
</dbReference>
<evidence type="ECO:0000259" key="6">
    <source>
        <dbReference type="Pfam" id="PF17805"/>
    </source>
</evidence>
<dbReference type="InterPro" id="IPR050684">
    <property type="entry name" value="HTH-Siroheme_Decarb"/>
</dbReference>
<reference evidence="9" key="1">
    <citation type="submission" date="2017-05" db="EMBL/GenBank/DDBJ databases">
        <title>Complete and WGS of Bordetella genogroups.</title>
        <authorList>
            <person name="Spilker T."/>
            <person name="Lipuma J."/>
        </authorList>
    </citation>
    <scope>NUCLEOTIDE SEQUENCE [LARGE SCALE GENOMIC DNA]</scope>
    <source>
        <strain evidence="9">AU18089</strain>
    </source>
</reference>
<comment type="catalytic activity">
    <reaction evidence="5">
        <text>siroheme + 2 H(+) = 12,18-didecarboxysiroheme + 2 CO2</text>
        <dbReference type="Rhea" id="RHEA:19093"/>
        <dbReference type="ChEBI" id="CHEBI:15378"/>
        <dbReference type="ChEBI" id="CHEBI:16526"/>
        <dbReference type="ChEBI" id="CHEBI:60052"/>
        <dbReference type="ChEBI" id="CHEBI:140497"/>
        <dbReference type="EC" id="4.1.1.111"/>
    </reaction>
</comment>
<comment type="similarity">
    <text evidence="3">Belongs to the Ahb/Nir family.</text>
</comment>
<dbReference type="InterPro" id="IPR036388">
    <property type="entry name" value="WH-like_DNA-bd_sf"/>
</dbReference>
<evidence type="ECO:0000259" key="7">
    <source>
        <dbReference type="Pfam" id="PF22451"/>
    </source>
</evidence>
<evidence type="ECO:0000256" key="2">
    <source>
        <dbReference type="ARBA" id="ARBA00023444"/>
    </source>
</evidence>
<evidence type="ECO:0000256" key="4">
    <source>
        <dbReference type="ARBA" id="ARBA00023471"/>
    </source>
</evidence>
<protein>
    <recommendedName>
        <fullName evidence="4">siroheme decarboxylase</fullName>
        <ecNumber evidence="4">4.1.1.111</ecNumber>
    </recommendedName>
</protein>
<dbReference type="OrthoDB" id="9806536at2"/>
<dbReference type="Pfam" id="PF17805">
    <property type="entry name" value="AsnC_trans_reg2"/>
    <property type="match status" value="1"/>
</dbReference>
<dbReference type="GO" id="GO:0016829">
    <property type="term" value="F:lyase activity"/>
    <property type="evidence" value="ECO:0007669"/>
    <property type="project" value="UniProtKB-KW"/>
</dbReference>
<dbReference type="EMBL" id="NEVK01000007">
    <property type="protein sequence ID" value="OZI17208.1"/>
    <property type="molecule type" value="Genomic_DNA"/>
</dbReference>
<dbReference type="Gene3D" id="3.30.70.3460">
    <property type="match status" value="1"/>
</dbReference>
<evidence type="ECO:0000313" key="8">
    <source>
        <dbReference type="EMBL" id="OZI17208.1"/>
    </source>
</evidence>
<keyword evidence="1" id="KW-0456">Lyase</keyword>
<dbReference type="Proteomes" id="UP000216947">
    <property type="component" value="Unassembled WGS sequence"/>
</dbReference>
<evidence type="ECO:0000313" key="9">
    <source>
        <dbReference type="Proteomes" id="UP000216947"/>
    </source>
</evidence>
<evidence type="ECO:0000256" key="1">
    <source>
        <dbReference type="ARBA" id="ARBA00023239"/>
    </source>
</evidence>
<dbReference type="InterPro" id="IPR019888">
    <property type="entry name" value="Tscrpt_reg_AsnC-like"/>
</dbReference>
<dbReference type="AlphaFoldDB" id="A0A261QWN3"/>
<evidence type="ECO:0000256" key="3">
    <source>
        <dbReference type="ARBA" id="ARBA00023457"/>
    </source>
</evidence>
<comment type="caution">
    <text evidence="8">The sequence shown here is derived from an EMBL/GenBank/DDBJ whole genome shotgun (WGS) entry which is preliminary data.</text>
</comment>
<gene>
    <name evidence="8" type="ORF">CAL19_15325</name>
</gene>
<evidence type="ECO:0000256" key="5">
    <source>
        <dbReference type="ARBA" id="ARBA00048470"/>
    </source>
</evidence>
<feature type="domain" description="Siroheme decarboxylase NirL-like HTH" evidence="7">
    <location>
        <begin position="5"/>
        <end position="49"/>
    </location>
</feature>